<dbReference type="EC" id="5.2.1.8" evidence="4"/>
<accession>A0ABY6HVI2</accession>
<evidence type="ECO:0000313" key="10">
    <source>
        <dbReference type="EMBL" id="UYP47406.1"/>
    </source>
</evidence>
<dbReference type="Gene3D" id="3.30.70.2210">
    <property type="match status" value="1"/>
</dbReference>
<evidence type="ECO:0000256" key="4">
    <source>
        <dbReference type="ARBA" id="ARBA00013194"/>
    </source>
</evidence>
<dbReference type="Proteomes" id="UP001208689">
    <property type="component" value="Chromosome"/>
</dbReference>
<evidence type="ECO:0000256" key="9">
    <source>
        <dbReference type="SAM" id="MobiDB-lite"/>
    </source>
</evidence>
<feature type="region of interest" description="Disordered" evidence="9">
    <location>
        <begin position="1"/>
        <end position="38"/>
    </location>
</feature>
<keyword evidence="11" id="KW-1185">Reference proteome</keyword>
<sequence length="309" mass="35174">MADEEKIVDVEVEETEEEKTKREEEEKKAKDAEKRKKKLAKETVAEGDMVFVDVLGKTLEEDEANNMVFQASNVEDAKLLPNYDPKNDARYINDLAIVGKKGFVEDKIDEILKSGIKFFEEKTVDLEPVDAFGEREGKKIEKVSQKQFMKDMNNEKPYPGAQYKDKKGRSGVVLRAAQGRLLVDFNHPLAGKKIQYRVKVTDKVEGFEGQASALLGRRLGGMQSMGEMFKFDHDAESKTLEVEIPQMLMFQLAQQQGGIYFKMGASMDLQEHLPDVDTVKFVEVFAKTPAPVAEHDHEHDHDHDHDHEE</sequence>
<dbReference type="SUPFAM" id="SSF54534">
    <property type="entry name" value="FKBP-like"/>
    <property type="match status" value="1"/>
</dbReference>
<protein>
    <recommendedName>
        <fullName evidence="4">peptidylprolyl isomerase</fullName>
        <ecNumber evidence="4">5.2.1.8</ecNumber>
    </recommendedName>
</protein>
<dbReference type="InterPro" id="IPR046357">
    <property type="entry name" value="PPIase_dom_sf"/>
</dbReference>
<dbReference type="Gene3D" id="3.10.50.40">
    <property type="match status" value="1"/>
</dbReference>
<gene>
    <name evidence="10" type="ORF">NEF87_003691</name>
</gene>
<dbReference type="EMBL" id="CP104013">
    <property type="protein sequence ID" value="UYP47406.1"/>
    <property type="molecule type" value="Genomic_DNA"/>
</dbReference>
<evidence type="ECO:0000256" key="3">
    <source>
        <dbReference type="ARBA" id="ARBA00006577"/>
    </source>
</evidence>
<reference evidence="10" key="1">
    <citation type="submission" date="2022-09" db="EMBL/GenBank/DDBJ databases">
        <title>Actin cytoskeleton and complex cell architecture in an #Asgard archaeon.</title>
        <authorList>
            <person name="Ponce Toledo R.I."/>
            <person name="Schleper C."/>
            <person name="Rodrigues Oliveira T."/>
            <person name="Wollweber F."/>
            <person name="Xu J."/>
            <person name="Rittmann S."/>
            <person name="Klingl A."/>
            <person name="Pilhofer M."/>
        </authorList>
    </citation>
    <scope>NUCLEOTIDE SEQUENCE</scope>
    <source>
        <strain evidence="10">B-35</strain>
    </source>
</reference>
<organism evidence="10 11">
    <name type="scientific">Candidatus Lokiarchaeum ossiferum</name>
    <dbReference type="NCBI Taxonomy" id="2951803"/>
    <lineage>
        <taxon>Archaea</taxon>
        <taxon>Promethearchaeati</taxon>
        <taxon>Promethearchaeota</taxon>
        <taxon>Promethearchaeia</taxon>
        <taxon>Promethearchaeales</taxon>
        <taxon>Promethearchaeaceae</taxon>
        <taxon>Candidatus Lokiarchaeum</taxon>
    </lineage>
</organism>
<evidence type="ECO:0000256" key="2">
    <source>
        <dbReference type="ARBA" id="ARBA00004496"/>
    </source>
</evidence>
<evidence type="ECO:0000256" key="6">
    <source>
        <dbReference type="ARBA" id="ARBA00023110"/>
    </source>
</evidence>
<comment type="subcellular location">
    <subcellularLocation>
        <location evidence="2">Cytoplasm</location>
    </subcellularLocation>
</comment>
<keyword evidence="8" id="KW-0413">Isomerase</keyword>
<name>A0ABY6HVI2_9ARCH</name>
<evidence type="ECO:0000256" key="8">
    <source>
        <dbReference type="ARBA" id="ARBA00023235"/>
    </source>
</evidence>
<comment type="catalytic activity">
    <reaction evidence="1">
        <text>[protein]-peptidylproline (omega=180) = [protein]-peptidylproline (omega=0)</text>
        <dbReference type="Rhea" id="RHEA:16237"/>
        <dbReference type="Rhea" id="RHEA-COMP:10747"/>
        <dbReference type="Rhea" id="RHEA-COMP:10748"/>
        <dbReference type="ChEBI" id="CHEBI:83833"/>
        <dbReference type="ChEBI" id="CHEBI:83834"/>
        <dbReference type="EC" id="5.2.1.8"/>
    </reaction>
</comment>
<evidence type="ECO:0000313" key="11">
    <source>
        <dbReference type="Proteomes" id="UP001208689"/>
    </source>
</evidence>
<feature type="compositionally biased region" description="Basic and acidic residues" evidence="9">
    <location>
        <begin position="18"/>
        <end position="38"/>
    </location>
</feature>
<dbReference type="InterPro" id="IPR048261">
    <property type="entry name" value="SlpA/SlyD-like_ins_sf"/>
</dbReference>
<evidence type="ECO:0000256" key="7">
    <source>
        <dbReference type="ARBA" id="ARBA00023186"/>
    </source>
</evidence>
<keyword evidence="7" id="KW-0143">Chaperone</keyword>
<dbReference type="PANTHER" id="PTHR47861:SF3">
    <property type="entry name" value="FKBP-TYPE PEPTIDYL-PROLYL CIS-TRANS ISOMERASE SLYD"/>
    <property type="match status" value="1"/>
</dbReference>
<keyword evidence="6" id="KW-0697">Rotamase</keyword>
<evidence type="ECO:0000256" key="1">
    <source>
        <dbReference type="ARBA" id="ARBA00000971"/>
    </source>
</evidence>
<dbReference type="Gene3D" id="2.40.10.330">
    <property type="match status" value="1"/>
</dbReference>
<keyword evidence="5" id="KW-0963">Cytoplasm</keyword>
<dbReference type="PANTHER" id="PTHR47861">
    <property type="entry name" value="FKBP-TYPE PEPTIDYL-PROLYL CIS-TRANS ISOMERASE SLYD"/>
    <property type="match status" value="1"/>
</dbReference>
<evidence type="ECO:0000256" key="5">
    <source>
        <dbReference type="ARBA" id="ARBA00022490"/>
    </source>
</evidence>
<comment type="similarity">
    <text evidence="3">Belongs to the FKBP-type PPIase family.</text>
</comment>
<proteinExistence type="inferred from homology"/>